<dbReference type="Proteomes" id="UP001295444">
    <property type="component" value="Chromosome 02"/>
</dbReference>
<dbReference type="InterPro" id="IPR002110">
    <property type="entry name" value="Ankyrin_rpt"/>
</dbReference>
<feature type="repeat" description="RCC1" evidence="9">
    <location>
        <begin position="333"/>
        <end position="387"/>
    </location>
</feature>
<dbReference type="CDD" id="cd18301">
    <property type="entry name" value="BTB1_POZ_IBtk"/>
    <property type="match status" value="1"/>
</dbReference>
<evidence type="ECO:0000256" key="3">
    <source>
        <dbReference type="ARBA" id="ARBA00022490"/>
    </source>
</evidence>
<keyword evidence="12" id="KW-0418">Kinase</keyword>
<dbReference type="PANTHER" id="PTHR22872">
    <property type="entry name" value="BTK-BINDING PROTEIN-RELATED"/>
    <property type="match status" value="1"/>
</dbReference>
<dbReference type="SUPFAM" id="SSF54695">
    <property type="entry name" value="POZ domain"/>
    <property type="match status" value="2"/>
</dbReference>
<feature type="repeat" description="RCC1" evidence="9">
    <location>
        <begin position="227"/>
        <end position="280"/>
    </location>
</feature>
<dbReference type="PROSITE" id="PS50297">
    <property type="entry name" value="ANK_REP_REGION"/>
    <property type="match status" value="1"/>
</dbReference>
<dbReference type="InterPro" id="IPR000408">
    <property type="entry name" value="Reg_chr_condens"/>
</dbReference>
<dbReference type="PROSITE" id="PS50088">
    <property type="entry name" value="ANK_REPEAT"/>
    <property type="match status" value="1"/>
</dbReference>
<keyword evidence="12" id="KW-0808">Transferase</keyword>
<dbReference type="InterPro" id="IPR009091">
    <property type="entry name" value="RCC1/BLIP-II"/>
</dbReference>
<dbReference type="EMBL" id="OW240913">
    <property type="protein sequence ID" value="CAH2249158.1"/>
    <property type="molecule type" value="Genomic_DNA"/>
</dbReference>
<comment type="subcellular location">
    <subcellularLocation>
        <location evidence="2">Cytoplasm</location>
    </subcellularLocation>
    <subcellularLocation>
        <location evidence="1">Membrane</location>
        <topology evidence="1">Peripheral membrane protein</topology>
    </subcellularLocation>
</comment>
<evidence type="ECO:0000256" key="9">
    <source>
        <dbReference type="PROSITE-ProRule" id="PRU00235"/>
    </source>
</evidence>
<evidence type="ECO:0000256" key="2">
    <source>
        <dbReference type="ARBA" id="ARBA00004496"/>
    </source>
</evidence>
<evidence type="ECO:0000259" key="11">
    <source>
        <dbReference type="PROSITE" id="PS50097"/>
    </source>
</evidence>
<dbReference type="PROSITE" id="PS50012">
    <property type="entry name" value="RCC1_3"/>
    <property type="match status" value="3"/>
</dbReference>
<evidence type="ECO:0000256" key="10">
    <source>
        <dbReference type="SAM" id="MobiDB-lite"/>
    </source>
</evidence>
<dbReference type="InterPro" id="IPR036770">
    <property type="entry name" value="Ankyrin_rpt-contain_sf"/>
</dbReference>
<dbReference type="SMART" id="SM00225">
    <property type="entry name" value="BTB"/>
    <property type="match status" value="2"/>
</dbReference>
<evidence type="ECO:0000256" key="7">
    <source>
        <dbReference type="ARBA" id="ARBA00072410"/>
    </source>
</evidence>
<feature type="repeat" description="ANK" evidence="8">
    <location>
        <begin position="170"/>
        <end position="202"/>
    </location>
</feature>
<dbReference type="Gene3D" id="2.130.10.30">
    <property type="entry name" value="Regulator of chromosome condensation 1/beta-lactamase-inhibitor protein II"/>
    <property type="match status" value="1"/>
</dbReference>
<evidence type="ECO:0000256" key="4">
    <source>
        <dbReference type="ARBA" id="ARBA00022737"/>
    </source>
</evidence>
<dbReference type="PRINTS" id="PR00633">
    <property type="entry name" value="RCCNDNSATION"/>
</dbReference>
<feature type="compositionally biased region" description="Polar residues" evidence="10">
    <location>
        <begin position="1105"/>
        <end position="1118"/>
    </location>
</feature>
<dbReference type="Gene3D" id="3.30.710.10">
    <property type="entry name" value="Potassium Channel Kv1.1, Chain A"/>
    <property type="match status" value="2"/>
</dbReference>
<feature type="region of interest" description="Disordered" evidence="10">
    <location>
        <begin position="1061"/>
        <end position="1194"/>
    </location>
</feature>
<dbReference type="InterPro" id="IPR011333">
    <property type="entry name" value="SKP1/BTB/POZ_sf"/>
</dbReference>
<feature type="compositionally biased region" description="Polar residues" evidence="10">
    <location>
        <begin position="1167"/>
        <end position="1194"/>
    </location>
</feature>
<dbReference type="GO" id="GO:0030292">
    <property type="term" value="F:protein tyrosine kinase inhibitor activity"/>
    <property type="evidence" value="ECO:0007669"/>
    <property type="project" value="TreeGrafter"/>
</dbReference>
<dbReference type="FunFam" id="2.130.10.30:FF:000011">
    <property type="entry name" value="inhibitor of Bruton tyrosine kinase isoform X2"/>
    <property type="match status" value="1"/>
</dbReference>
<dbReference type="GO" id="GO:0016020">
    <property type="term" value="C:membrane"/>
    <property type="evidence" value="ECO:0007669"/>
    <property type="project" value="UniProtKB-SubCell"/>
</dbReference>
<feature type="compositionally biased region" description="Polar residues" evidence="10">
    <location>
        <begin position="1077"/>
        <end position="1098"/>
    </location>
</feature>
<dbReference type="FunFam" id="3.30.710.10:FF:000105">
    <property type="entry name" value="inhibitor of Bruton tyrosine kinase isoform X1"/>
    <property type="match status" value="1"/>
</dbReference>
<proteinExistence type="predicted"/>
<feature type="compositionally biased region" description="Low complexity" evidence="10">
    <location>
        <begin position="1152"/>
        <end position="1166"/>
    </location>
</feature>
<evidence type="ECO:0000256" key="6">
    <source>
        <dbReference type="ARBA" id="ARBA00023136"/>
    </source>
</evidence>
<keyword evidence="3" id="KW-0963">Cytoplasm</keyword>
<dbReference type="SMART" id="SM00248">
    <property type="entry name" value="ANK"/>
    <property type="match status" value="2"/>
</dbReference>
<dbReference type="InterPro" id="IPR000210">
    <property type="entry name" value="BTB/POZ_dom"/>
</dbReference>
<keyword evidence="5 8" id="KW-0040">ANK repeat</keyword>
<dbReference type="Pfam" id="PF12796">
    <property type="entry name" value="Ank_2"/>
    <property type="match status" value="1"/>
</dbReference>
<dbReference type="FunFam" id="1.25.40.20:FF:000090">
    <property type="entry name" value="inhibitor of Bruton tyrosine kinase isoform X1"/>
    <property type="match status" value="1"/>
</dbReference>
<dbReference type="CDD" id="cd18500">
    <property type="entry name" value="BACK_IBtk"/>
    <property type="match status" value="1"/>
</dbReference>
<feature type="compositionally biased region" description="Basic residues" evidence="10">
    <location>
        <begin position="1061"/>
        <end position="1073"/>
    </location>
</feature>
<dbReference type="Pfam" id="PF00415">
    <property type="entry name" value="RCC1"/>
    <property type="match status" value="3"/>
</dbReference>
<dbReference type="PANTHER" id="PTHR22872:SF2">
    <property type="entry name" value="INHIBITOR OF BRUTON TYROSINE KINASE"/>
    <property type="match status" value="1"/>
</dbReference>
<dbReference type="Gene3D" id="1.25.40.20">
    <property type="entry name" value="Ankyrin repeat-containing domain"/>
    <property type="match status" value="1"/>
</dbReference>
<keyword evidence="13" id="KW-1185">Reference proteome</keyword>
<protein>
    <recommendedName>
        <fullName evidence="7">Inhibitor of Bruton tyrosine kinase</fullName>
    </recommendedName>
</protein>
<dbReference type="InterPro" id="IPR051625">
    <property type="entry name" value="Signaling_Regulatory_Domain"/>
</dbReference>
<evidence type="ECO:0000256" key="1">
    <source>
        <dbReference type="ARBA" id="ARBA00004170"/>
    </source>
</evidence>
<reference evidence="12" key="1">
    <citation type="submission" date="2022-03" db="EMBL/GenBank/DDBJ databases">
        <authorList>
            <person name="Alioto T."/>
            <person name="Alioto T."/>
            <person name="Gomez Garrido J."/>
        </authorList>
    </citation>
    <scope>NUCLEOTIDE SEQUENCE</scope>
</reference>
<evidence type="ECO:0000256" key="8">
    <source>
        <dbReference type="PROSITE-ProRule" id="PRU00023"/>
    </source>
</evidence>
<dbReference type="GO" id="GO:0016301">
    <property type="term" value="F:kinase activity"/>
    <property type="evidence" value="ECO:0007669"/>
    <property type="project" value="UniProtKB-KW"/>
</dbReference>
<evidence type="ECO:0000313" key="13">
    <source>
        <dbReference type="Proteomes" id="UP001295444"/>
    </source>
</evidence>
<evidence type="ECO:0000256" key="5">
    <source>
        <dbReference type="ARBA" id="ARBA00023043"/>
    </source>
</evidence>
<dbReference type="GO" id="GO:0005737">
    <property type="term" value="C:cytoplasm"/>
    <property type="evidence" value="ECO:0007669"/>
    <property type="project" value="UniProtKB-SubCell"/>
</dbReference>
<dbReference type="GO" id="GO:0005654">
    <property type="term" value="C:nucleoplasm"/>
    <property type="evidence" value="ECO:0007669"/>
    <property type="project" value="TreeGrafter"/>
</dbReference>
<organism evidence="12 13">
    <name type="scientific">Pelobates cultripes</name>
    <name type="common">Western spadefoot toad</name>
    <dbReference type="NCBI Taxonomy" id="61616"/>
    <lineage>
        <taxon>Eukaryota</taxon>
        <taxon>Metazoa</taxon>
        <taxon>Chordata</taxon>
        <taxon>Craniata</taxon>
        <taxon>Vertebrata</taxon>
        <taxon>Euteleostomi</taxon>
        <taxon>Amphibia</taxon>
        <taxon>Batrachia</taxon>
        <taxon>Anura</taxon>
        <taxon>Pelobatoidea</taxon>
        <taxon>Pelobatidae</taxon>
        <taxon>Pelobates</taxon>
    </lineage>
</organism>
<keyword evidence="6" id="KW-0472">Membrane</keyword>
<feature type="domain" description="BTB" evidence="11">
    <location>
        <begin position="643"/>
        <end position="724"/>
    </location>
</feature>
<name>A0AAD1VUN9_PELCU</name>
<dbReference type="SUPFAM" id="SSF50985">
    <property type="entry name" value="RCC1/BLIP-II"/>
    <property type="match status" value="1"/>
</dbReference>
<accession>A0AAD1VUN9</accession>
<dbReference type="CDD" id="cd18302">
    <property type="entry name" value="BTB2_POZ_IBtk"/>
    <property type="match status" value="1"/>
</dbReference>
<evidence type="ECO:0000313" key="12">
    <source>
        <dbReference type="EMBL" id="CAH2249158.1"/>
    </source>
</evidence>
<dbReference type="Gene3D" id="6.10.250.3030">
    <property type="match status" value="1"/>
</dbReference>
<sequence length="1439" mass="159602">MCSIQGIASRAAYSQTRSSGQGNAECAGCRAVRVFAQCSSCEDGFLCSFPECNKLSCLQLATEIACNYGDLKRRQVLREGVALPLLPSLYECTTKCRSLQHALDIVSVITRGNEHQIKAFLSSYCCNATTLKDDFGRTATHLAASCGKKGVLDWLATVKGVDLSIKDKESGWTALHRSIFYGHIDCALSLLKHGSNLHIQDKDGYTALDMIMKDRPSHIVFKISDPTELYTWGNNINFTLGHGNQQSKHHPELVDMFPRTGIYIKQVVLCKFHSVFLSQKGQVYSCGHGQGGRLGHGDELTCLFPRLVEGLSGHPCAQVAAAKDHTVVLTEDGYVYTFGLNSFHQLGIMPPASKCTIPKQIQAKSLKGKTVIGVAAGRFHTVLWTKDAVYTMGLNGGQLGYLLDPNGEKYVSSPRQVSALHHKDICISLISVSDGATVCVTERGDIYLLSEYQCKKLASKQLNLKKVLVSGGFLEYKIDTQILRENGGQPVTILTLDEAGRVFSFKYPSGSMKQCRWVYGRQVFMSDIALNKNEMMFVTHEGEGFTGKWVLDKKKNIEKKESSISDSSFQSDTHNVYERISLQKLSFVHRAVAVTTDPSGCNFAVLQSDPKTSLFEVPVVSPSIFADDFEKLKTEAHETDSIHDVSFQLDNQTFPAHKYILAMRCDFFNKLFFSWDDNHLDYPDIYKKGEDAAGCDLFVIEKVHPDLFAYILQFVYTDKCDMLLQGHKPRIRCKEKVEETKDSIISGFQKMSFCEDVKGQSAYEVYKNNQICGENEKQKSKAKPCKKGKYNNEETSTSPVKMLQNIAKKFGLSSLSSRLDGVKIVNGLIEVIRKKTGNRPRFNQNKCPSVCDVTMRSEDGKEFHCHKCVLCARLDYFHSMLSSSWIEATCCTALEMPVRSDVLQVIIDYIYTDEALSIKESTNVEFICNVLVMADQLLVVRLKEICEVIITERITLKNAAELLEFAALYNAEQLKLSCFQFMGLNMAALLEARTLDVLSDDVLKEMSDAYRKMIIGMDRRMITPCMDGPDISTLDTEDGECLISIRDDIFSEQTTPEALFKKAKSKAKKKPRKRSDSSGGYNLSDIIQSPPSKGQSLFKSEKTNSAESLQELLTSDSEGSVVGANSPRELRSPDHNAAYAPDQNEVKAKICTVSTSSSPSTGSATSNMMTAPPQATSPKAIPSTRTSSASSPKWVSISFSPASPPAMDLRTIMEIEENIQKCGATPKLTTGGSKPALHGMKLSQKQRKMMAMSSKDSSICSENAPAKATVPISANPKSPGKTWASSFHSGEQKTFRDLLLEEQKPIISFLPLNGNSKKNVTSDELDSQIHARKLAVTLTQEAKSKCDVPQDNSNPWLPVLSKNTTSVAPVTFTTIVEEEKKQEAALIRSREKPLALIQIEERAIQDLLIHYQALDNPDEYITVERAPQEPMATPMWNKH</sequence>
<feature type="domain" description="BTB" evidence="11">
    <location>
        <begin position="851"/>
        <end position="914"/>
    </location>
</feature>
<keyword evidence="4" id="KW-0677">Repeat</keyword>
<dbReference type="Pfam" id="PF00651">
    <property type="entry name" value="BTB"/>
    <property type="match status" value="2"/>
</dbReference>
<dbReference type="GO" id="GO:0019901">
    <property type="term" value="F:protein kinase binding"/>
    <property type="evidence" value="ECO:0007669"/>
    <property type="project" value="TreeGrafter"/>
</dbReference>
<dbReference type="PROSITE" id="PS50097">
    <property type="entry name" value="BTB"/>
    <property type="match status" value="2"/>
</dbReference>
<feature type="repeat" description="RCC1" evidence="9">
    <location>
        <begin position="281"/>
        <end position="332"/>
    </location>
</feature>
<gene>
    <name evidence="12" type="ORF">PECUL_23A053733</name>
</gene>
<dbReference type="SUPFAM" id="SSF48403">
    <property type="entry name" value="Ankyrin repeat"/>
    <property type="match status" value="1"/>
</dbReference>